<accession>A0AAD6Y6G6</accession>
<dbReference type="GO" id="GO:0000981">
    <property type="term" value="F:DNA-binding transcription factor activity, RNA polymerase II-specific"/>
    <property type="evidence" value="ECO:0007669"/>
    <property type="project" value="InterPro"/>
</dbReference>
<dbReference type="Proteomes" id="UP001219525">
    <property type="component" value="Unassembled WGS sequence"/>
</dbReference>
<dbReference type="CDD" id="cd00067">
    <property type="entry name" value="GAL4"/>
    <property type="match status" value="1"/>
</dbReference>
<gene>
    <name evidence="9" type="ORF">GGX14DRAFT_588456</name>
</gene>
<feature type="compositionally biased region" description="Pro residues" evidence="7">
    <location>
        <begin position="248"/>
        <end position="257"/>
    </location>
</feature>
<keyword evidence="1" id="KW-0479">Metal-binding</keyword>
<keyword evidence="3" id="KW-0805">Transcription regulation</keyword>
<evidence type="ECO:0000313" key="9">
    <source>
        <dbReference type="EMBL" id="KAJ7193523.1"/>
    </source>
</evidence>
<keyword evidence="4" id="KW-0238">DNA-binding</keyword>
<keyword evidence="2" id="KW-0862">Zinc</keyword>
<dbReference type="InterPro" id="IPR050335">
    <property type="entry name" value="ERT1_acuK_gluconeogen_tf"/>
</dbReference>
<feature type="region of interest" description="Disordered" evidence="7">
    <location>
        <begin position="1"/>
        <end position="58"/>
    </location>
</feature>
<feature type="region of interest" description="Disordered" evidence="7">
    <location>
        <begin position="73"/>
        <end position="97"/>
    </location>
</feature>
<comment type="caution">
    <text evidence="9">The sequence shown here is derived from an EMBL/GenBank/DDBJ whole genome shotgun (WGS) entry which is preliminary data.</text>
</comment>
<evidence type="ECO:0000259" key="8">
    <source>
        <dbReference type="PROSITE" id="PS50048"/>
    </source>
</evidence>
<organism evidence="9 10">
    <name type="scientific">Mycena pura</name>
    <dbReference type="NCBI Taxonomy" id="153505"/>
    <lineage>
        <taxon>Eukaryota</taxon>
        <taxon>Fungi</taxon>
        <taxon>Dikarya</taxon>
        <taxon>Basidiomycota</taxon>
        <taxon>Agaricomycotina</taxon>
        <taxon>Agaricomycetes</taxon>
        <taxon>Agaricomycetidae</taxon>
        <taxon>Agaricales</taxon>
        <taxon>Marasmiineae</taxon>
        <taxon>Mycenaceae</taxon>
        <taxon>Mycena</taxon>
    </lineage>
</organism>
<feature type="region of interest" description="Disordered" evidence="7">
    <location>
        <begin position="248"/>
        <end position="326"/>
    </location>
</feature>
<name>A0AAD6Y6G6_9AGAR</name>
<feature type="domain" description="Zn(2)-C6 fungal-type" evidence="8">
    <location>
        <begin position="102"/>
        <end position="131"/>
    </location>
</feature>
<evidence type="ECO:0000256" key="2">
    <source>
        <dbReference type="ARBA" id="ARBA00022833"/>
    </source>
</evidence>
<evidence type="ECO:0000313" key="10">
    <source>
        <dbReference type="Proteomes" id="UP001219525"/>
    </source>
</evidence>
<evidence type="ECO:0000256" key="7">
    <source>
        <dbReference type="SAM" id="MobiDB-lite"/>
    </source>
</evidence>
<dbReference type="EMBL" id="JARJCW010000107">
    <property type="protein sequence ID" value="KAJ7193523.1"/>
    <property type="molecule type" value="Genomic_DNA"/>
</dbReference>
<feature type="region of interest" description="Disordered" evidence="7">
    <location>
        <begin position="134"/>
        <end position="207"/>
    </location>
</feature>
<dbReference type="PANTHER" id="PTHR47659">
    <property type="entry name" value="ZN(II)2CYS6 TRANSCRIPTION FACTOR (EUROFUNG)-RELATED"/>
    <property type="match status" value="1"/>
</dbReference>
<reference evidence="9" key="1">
    <citation type="submission" date="2023-03" db="EMBL/GenBank/DDBJ databases">
        <title>Massive genome expansion in bonnet fungi (Mycena s.s.) driven by repeated elements and novel gene families across ecological guilds.</title>
        <authorList>
            <consortium name="Lawrence Berkeley National Laboratory"/>
            <person name="Harder C.B."/>
            <person name="Miyauchi S."/>
            <person name="Viragh M."/>
            <person name="Kuo A."/>
            <person name="Thoen E."/>
            <person name="Andreopoulos B."/>
            <person name="Lu D."/>
            <person name="Skrede I."/>
            <person name="Drula E."/>
            <person name="Henrissat B."/>
            <person name="Morin E."/>
            <person name="Kohler A."/>
            <person name="Barry K."/>
            <person name="LaButti K."/>
            <person name="Morin E."/>
            <person name="Salamov A."/>
            <person name="Lipzen A."/>
            <person name="Mereny Z."/>
            <person name="Hegedus B."/>
            <person name="Baldrian P."/>
            <person name="Stursova M."/>
            <person name="Weitz H."/>
            <person name="Taylor A."/>
            <person name="Grigoriev I.V."/>
            <person name="Nagy L.G."/>
            <person name="Martin F."/>
            <person name="Kauserud H."/>
        </authorList>
    </citation>
    <scope>NUCLEOTIDE SEQUENCE</scope>
    <source>
        <strain evidence="9">9144</strain>
    </source>
</reference>
<feature type="compositionally biased region" description="Low complexity" evidence="7">
    <location>
        <begin position="163"/>
        <end position="174"/>
    </location>
</feature>
<evidence type="ECO:0000256" key="1">
    <source>
        <dbReference type="ARBA" id="ARBA00022723"/>
    </source>
</evidence>
<evidence type="ECO:0000256" key="5">
    <source>
        <dbReference type="ARBA" id="ARBA00023163"/>
    </source>
</evidence>
<feature type="compositionally biased region" description="Basic and acidic residues" evidence="7">
    <location>
        <begin position="267"/>
        <end position="278"/>
    </location>
</feature>
<dbReference type="PANTHER" id="PTHR47659:SF7">
    <property type="entry name" value="FUNGAL TRANSCRIPTIONAL REGULATORY PROTEIN, N-TERMINAL DOMAIN-CONTAINING PROTEIN"/>
    <property type="match status" value="1"/>
</dbReference>
<sequence length="326" mass="34020">MANDSPKGASAPAAEHPAYPYPFPPPPGTYPPPFFTYPPPADPANPDSNGTAPAGTPYVFPYPPPPGLFYTFPPTAFAPPPHQPQASGSPSYRPKRNQVKMACTNCATACKRCDDQRPCTRCQKYSLHDSCIDGQRKERKKGIKRGPYRRRPKDGENGSVTFAEGEGAAAPPAEWNTSQGSPPPAAAATSPTPMVLPPGAVPQPFPVPPEGYPHPFYPPMGLFLGPPPPGSEEGAAPVPYFYPYPPFGMYPPPPPGAVPAGAPPAADSKKEGEDKTDAEGTANAKGVNGATKDANGVNGHSVEGEQGGGKKKDDVEDADADGDVEA</sequence>
<keyword evidence="10" id="KW-1185">Reference proteome</keyword>
<dbReference type="GO" id="GO:0003677">
    <property type="term" value="F:DNA binding"/>
    <property type="evidence" value="ECO:0007669"/>
    <property type="project" value="UniProtKB-KW"/>
</dbReference>
<dbReference type="PROSITE" id="PS50048">
    <property type="entry name" value="ZN2_CY6_FUNGAL_2"/>
    <property type="match status" value="1"/>
</dbReference>
<keyword evidence="5" id="KW-0804">Transcription</keyword>
<feature type="compositionally biased region" description="Pro residues" evidence="7">
    <location>
        <begin position="19"/>
        <end position="43"/>
    </location>
</feature>
<evidence type="ECO:0000256" key="4">
    <source>
        <dbReference type="ARBA" id="ARBA00023125"/>
    </source>
</evidence>
<evidence type="ECO:0000256" key="3">
    <source>
        <dbReference type="ARBA" id="ARBA00023015"/>
    </source>
</evidence>
<feature type="compositionally biased region" description="Acidic residues" evidence="7">
    <location>
        <begin position="315"/>
        <end position="326"/>
    </location>
</feature>
<keyword evidence="6" id="KW-0539">Nucleus</keyword>
<feature type="compositionally biased region" description="Pro residues" evidence="7">
    <location>
        <begin position="194"/>
        <end position="207"/>
    </location>
</feature>
<dbReference type="InterPro" id="IPR001138">
    <property type="entry name" value="Zn2Cys6_DnaBD"/>
</dbReference>
<dbReference type="GO" id="GO:0008270">
    <property type="term" value="F:zinc ion binding"/>
    <property type="evidence" value="ECO:0007669"/>
    <property type="project" value="InterPro"/>
</dbReference>
<feature type="compositionally biased region" description="Low complexity" evidence="7">
    <location>
        <begin position="9"/>
        <end position="18"/>
    </location>
</feature>
<evidence type="ECO:0000256" key="6">
    <source>
        <dbReference type="ARBA" id="ARBA00023242"/>
    </source>
</evidence>
<dbReference type="AlphaFoldDB" id="A0AAD6Y6G6"/>
<feature type="compositionally biased region" description="Basic residues" evidence="7">
    <location>
        <begin position="137"/>
        <end position="152"/>
    </location>
</feature>
<proteinExistence type="predicted"/>
<dbReference type="SMART" id="SM00066">
    <property type="entry name" value="GAL4"/>
    <property type="match status" value="1"/>
</dbReference>
<protein>
    <recommendedName>
        <fullName evidence="8">Zn(2)-C6 fungal-type domain-containing protein</fullName>
    </recommendedName>
</protein>
<feature type="compositionally biased region" description="Low complexity" evidence="7">
    <location>
        <begin position="44"/>
        <end position="58"/>
    </location>
</feature>